<evidence type="ECO:0000313" key="7">
    <source>
        <dbReference type="EMBL" id="MBD0381900.1"/>
    </source>
</evidence>
<comment type="similarity">
    <text evidence="2">Belongs to the bacterial solute-binding protein 1 family.</text>
</comment>
<dbReference type="InterPro" id="IPR050490">
    <property type="entry name" value="Bact_solute-bd_prot1"/>
</dbReference>
<dbReference type="Proteomes" id="UP000650466">
    <property type="component" value="Unassembled WGS sequence"/>
</dbReference>
<dbReference type="Pfam" id="PF01547">
    <property type="entry name" value="SBP_bac_1"/>
    <property type="match status" value="1"/>
</dbReference>
<dbReference type="RefSeq" id="WP_188175679.1">
    <property type="nucleotide sequence ID" value="NZ_JACVVD010000005.1"/>
</dbReference>
<gene>
    <name evidence="7" type="ORF">ICC18_17385</name>
</gene>
<reference evidence="7" key="1">
    <citation type="submission" date="2020-09" db="EMBL/GenBank/DDBJ databases">
        <title>Draft Genome Sequence of Paenibacillus sp. WST5.</title>
        <authorList>
            <person name="Bao Z."/>
        </authorList>
    </citation>
    <scope>NUCLEOTIDE SEQUENCE</scope>
    <source>
        <strain evidence="7">WST5</strain>
    </source>
</reference>
<evidence type="ECO:0000256" key="1">
    <source>
        <dbReference type="ARBA" id="ARBA00004196"/>
    </source>
</evidence>
<comment type="subcellular location">
    <subcellularLocation>
        <location evidence="1">Cell envelope</location>
    </subcellularLocation>
</comment>
<evidence type="ECO:0000256" key="4">
    <source>
        <dbReference type="ARBA" id="ARBA00022729"/>
    </source>
</evidence>
<protein>
    <submittedName>
        <fullName evidence="7">Sugar ABC transporter substrate-binding protein</fullName>
    </submittedName>
</protein>
<dbReference type="EMBL" id="JACVVD010000005">
    <property type="protein sequence ID" value="MBD0381900.1"/>
    <property type="molecule type" value="Genomic_DNA"/>
</dbReference>
<dbReference type="PROSITE" id="PS51257">
    <property type="entry name" value="PROKAR_LIPOPROTEIN"/>
    <property type="match status" value="1"/>
</dbReference>
<evidence type="ECO:0000313" key="8">
    <source>
        <dbReference type="Proteomes" id="UP000650466"/>
    </source>
</evidence>
<feature type="compositionally biased region" description="Low complexity" evidence="5">
    <location>
        <begin position="22"/>
        <end position="41"/>
    </location>
</feature>
<comment type="caution">
    <text evidence="7">The sequence shown here is derived from an EMBL/GenBank/DDBJ whole genome shotgun (WGS) entry which is preliminary data.</text>
</comment>
<sequence length="443" mass="48052">MKAVKLVCLTGALTLALGTVAGCSESTSSSGGTTAPAATSGNDSKAATTEVTLMTWESQAMNDKIMASMKKFEEQNPGITVKLLPAPLQDYGIKINEMMAAKKAPDIFMTGNDMTLQNGAKGLLYDWSAKAGLDQEFMNGFYPGVVDSWKSNNKLYGLPGLLNTYGVFYNKKLFKDAGLPEPKRGWTYDEFFDAMAKLTSNKGGIQQYGYYGRPDAFNVSLYSVSAGGAPFTDSIVNPTKVEVSPQFIEGVKRYQKAIADKSMIPPTFDQANVMASFKDGKVAMTMQGQWVADDLIRNAPNLEWGYAPQPVVKTQSEIYDAVGWCSPATIKNPDAVWKVLKYLDSSMYQEVLPSTPVAPAAYKSATGAYFDTLKKAGHTDLAEGIDYILKSPNIQPVRFLTTWSGKANPFIDAVWNNVLSGKAGEAELKDMADKVNKVIASSK</sequence>
<feature type="chain" id="PRO_5038971852" evidence="6">
    <location>
        <begin position="22"/>
        <end position="443"/>
    </location>
</feature>
<keyword evidence="8" id="KW-1185">Reference proteome</keyword>
<keyword evidence="3" id="KW-0813">Transport</keyword>
<evidence type="ECO:0000256" key="3">
    <source>
        <dbReference type="ARBA" id="ARBA00022448"/>
    </source>
</evidence>
<evidence type="ECO:0000256" key="6">
    <source>
        <dbReference type="SAM" id="SignalP"/>
    </source>
</evidence>
<dbReference type="Gene3D" id="3.40.190.10">
    <property type="entry name" value="Periplasmic binding protein-like II"/>
    <property type="match status" value="1"/>
</dbReference>
<organism evidence="7 8">
    <name type="scientific">Paenibacillus sedimenti</name>
    <dbReference type="NCBI Taxonomy" id="2770274"/>
    <lineage>
        <taxon>Bacteria</taxon>
        <taxon>Bacillati</taxon>
        <taxon>Bacillota</taxon>
        <taxon>Bacilli</taxon>
        <taxon>Bacillales</taxon>
        <taxon>Paenibacillaceae</taxon>
        <taxon>Paenibacillus</taxon>
    </lineage>
</organism>
<dbReference type="SUPFAM" id="SSF53850">
    <property type="entry name" value="Periplasmic binding protein-like II"/>
    <property type="match status" value="1"/>
</dbReference>
<proteinExistence type="inferred from homology"/>
<evidence type="ECO:0000256" key="5">
    <source>
        <dbReference type="SAM" id="MobiDB-lite"/>
    </source>
</evidence>
<dbReference type="AlphaFoldDB" id="A0A926KQ70"/>
<name>A0A926KQ70_9BACL</name>
<feature type="region of interest" description="Disordered" evidence="5">
    <location>
        <begin position="22"/>
        <end position="46"/>
    </location>
</feature>
<dbReference type="GO" id="GO:0030313">
    <property type="term" value="C:cell envelope"/>
    <property type="evidence" value="ECO:0007669"/>
    <property type="project" value="UniProtKB-SubCell"/>
</dbReference>
<accession>A0A926KQ70</accession>
<dbReference type="PANTHER" id="PTHR43649:SF31">
    <property type="entry name" value="SN-GLYCEROL-3-PHOSPHATE-BINDING PERIPLASMIC PROTEIN UGPB"/>
    <property type="match status" value="1"/>
</dbReference>
<dbReference type="InterPro" id="IPR006059">
    <property type="entry name" value="SBP"/>
</dbReference>
<feature type="signal peptide" evidence="6">
    <location>
        <begin position="1"/>
        <end position="21"/>
    </location>
</feature>
<keyword evidence="4 6" id="KW-0732">Signal</keyword>
<dbReference type="PANTHER" id="PTHR43649">
    <property type="entry name" value="ARABINOSE-BINDING PROTEIN-RELATED"/>
    <property type="match status" value="1"/>
</dbReference>
<dbReference type="CDD" id="cd13585">
    <property type="entry name" value="PBP2_TMBP_like"/>
    <property type="match status" value="1"/>
</dbReference>
<evidence type="ECO:0000256" key="2">
    <source>
        <dbReference type="ARBA" id="ARBA00008520"/>
    </source>
</evidence>